<sequence>MFELEAVDTTASTAAVAELCSGWYLVWTKDKYFIQPDESYSKKRRQASYHPRIEPVASYPTTCRTAIEVSIPGAPGAKLKSGFSFKLQVFITIQPEHKFNSHLQSSSNCKPAT</sequence>
<proteinExistence type="predicted"/>
<name>A0A7C8UDH8_ORBOL</name>
<dbReference type="EMBL" id="WIPF01000094">
    <property type="protein sequence ID" value="KAF3210460.1"/>
    <property type="molecule type" value="Genomic_DNA"/>
</dbReference>
<dbReference type="Proteomes" id="UP000483672">
    <property type="component" value="Unassembled WGS sequence"/>
</dbReference>
<protein>
    <submittedName>
        <fullName evidence="1">Uncharacterized protein</fullName>
    </submittedName>
</protein>
<organism evidence="1 2">
    <name type="scientific">Orbilia oligospora</name>
    <name type="common">Nematode-trapping fungus</name>
    <name type="synonym">Arthrobotrys oligospora</name>
    <dbReference type="NCBI Taxonomy" id="2813651"/>
    <lineage>
        <taxon>Eukaryota</taxon>
        <taxon>Fungi</taxon>
        <taxon>Dikarya</taxon>
        <taxon>Ascomycota</taxon>
        <taxon>Pezizomycotina</taxon>
        <taxon>Orbiliomycetes</taxon>
        <taxon>Orbiliales</taxon>
        <taxon>Orbiliaceae</taxon>
        <taxon>Orbilia</taxon>
    </lineage>
</organism>
<accession>A0A7C8UDH8</accession>
<evidence type="ECO:0000313" key="1">
    <source>
        <dbReference type="EMBL" id="KAF3210460.1"/>
    </source>
</evidence>
<dbReference type="AlphaFoldDB" id="A0A7C8UDH8"/>
<reference evidence="1 2" key="1">
    <citation type="submission" date="2019-06" db="EMBL/GenBank/DDBJ databases">
        <authorList>
            <person name="Palmer J.M."/>
        </authorList>
    </citation>
    <scope>NUCLEOTIDE SEQUENCE [LARGE SCALE GENOMIC DNA]</scope>
    <source>
        <strain evidence="1 2">TWF191</strain>
    </source>
</reference>
<gene>
    <name evidence="1" type="ORF">TWF191_011192</name>
</gene>
<evidence type="ECO:0000313" key="2">
    <source>
        <dbReference type="Proteomes" id="UP000483672"/>
    </source>
</evidence>
<comment type="caution">
    <text evidence="1">The sequence shown here is derived from an EMBL/GenBank/DDBJ whole genome shotgun (WGS) entry which is preliminary data.</text>
</comment>